<name>A0A8H6M1R3_9AGAR</name>
<accession>A0A8H6M1R3</accession>
<dbReference type="Proteomes" id="UP000521943">
    <property type="component" value="Unassembled WGS sequence"/>
</dbReference>
<comment type="caution">
    <text evidence="2">The sequence shown here is derived from an EMBL/GenBank/DDBJ whole genome shotgun (WGS) entry which is preliminary data.</text>
</comment>
<dbReference type="AlphaFoldDB" id="A0A8H6M1R3"/>
<protein>
    <submittedName>
        <fullName evidence="2">Uncharacterized protein</fullName>
    </submittedName>
</protein>
<evidence type="ECO:0000256" key="1">
    <source>
        <dbReference type="SAM" id="MobiDB-lite"/>
    </source>
</evidence>
<evidence type="ECO:0000313" key="3">
    <source>
        <dbReference type="Proteomes" id="UP000521943"/>
    </source>
</evidence>
<sequence length="211" mass="23762">MPVTTCLPTYPSGEVARRYWGGNNQQNAQLVPARVGPKSGFQMHSKNRKKQSAYLLINGWGQSIPGSDLRKRGRFWVRFWESVLTKPLFGFLGIGIADPPPAQRISDDLDSLQKSDQDERPPGWPRDPLSPFLHAGLFESDKEKIFPTSRGIWLSKFMEHLNLVFTGIHDLSHREWAYKLNIGAGESVYEARGGVEGIAQADKSKKFRQPA</sequence>
<gene>
    <name evidence="2" type="ORF">DFP72DRAFT_852050</name>
</gene>
<proteinExistence type="predicted"/>
<organism evidence="2 3">
    <name type="scientific">Ephemerocybe angulata</name>
    <dbReference type="NCBI Taxonomy" id="980116"/>
    <lineage>
        <taxon>Eukaryota</taxon>
        <taxon>Fungi</taxon>
        <taxon>Dikarya</taxon>
        <taxon>Basidiomycota</taxon>
        <taxon>Agaricomycotina</taxon>
        <taxon>Agaricomycetes</taxon>
        <taxon>Agaricomycetidae</taxon>
        <taxon>Agaricales</taxon>
        <taxon>Agaricineae</taxon>
        <taxon>Psathyrellaceae</taxon>
        <taxon>Ephemerocybe</taxon>
    </lineage>
</organism>
<feature type="compositionally biased region" description="Basic and acidic residues" evidence="1">
    <location>
        <begin position="105"/>
        <end position="121"/>
    </location>
</feature>
<feature type="region of interest" description="Disordered" evidence="1">
    <location>
        <begin position="103"/>
        <end position="128"/>
    </location>
</feature>
<evidence type="ECO:0000313" key="2">
    <source>
        <dbReference type="EMBL" id="KAF6750079.1"/>
    </source>
</evidence>
<reference evidence="2 3" key="1">
    <citation type="submission" date="2020-07" db="EMBL/GenBank/DDBJ databases">
        <title>Comparative genomics of pyrophilous fungi reveals a link between fire events and developmental genes.</title>
        <authorList>
            <consortium name="DOE Joint Genome Institute"/>
            <person name="Steindorff A.S."/>
            <person name="Carver A."/>
            <person name="Calhoun S."/>
            <person name="Stillman K."/>
            <person name="Liu H."/>
            <person name="Lipzen A."/>
            <person name="Pangilinan J."/>
            <person name="Labutti K."/>
            <person name="Bruns T.D."/>
            <person name="Grigoriev I.V."/>
        </authorList>
    </citation>
    <scope>NUCLEOTIDE SEQUENCE [LARGE SCALE GENOMIC DNA]</scope>
    <source>
        <strain evidence="2 3">CBS 144469</strain>
    </source>
</reference>
<keyword evidence="3" id="KW-1185">Reference proteome</keyword>
<dbReference type="EMBL" id="JACGCI010000059">
    <property type="protein sequence ID" value="KAF6750079.1"/>
    <property type="molecule type" value="Genomic_DNA"/>
</dbReference>